<dbReference type="Proteomes" id="UP001159363">
    <property type="component" value="Chromosome 3"/>
</dbReference>
<dbReference type="PANTHER" id="PTHR46599">
    <property type="entry name" value="PIGGYBAC TRANSPOSABLE ELEMENT-DERIVED PROTEIN 4"/>
    <property type="match status" value="1"/>
</dbReference>
<evidence type="ECO:0000313" key="2">
    <source>
        <dbReference type="EMBL" id="KAJ8891400.1"/>
    </source>
</evidence>
<name>A0ABQ9I529_9NEOP</name>
<dbReference type="InterPro" id="IPR029526">
    <property type="entry name" value="PGBD"/>
</dbReference>
<comment type="caution">
    <text evidence="2">The sequence shown here is derived from an EMBL/GenBank/DDBJ whole genome shotgun (WGS) entry which is preliminary data.</text>
</comment>
<reference evidence="2 3" key="1">
    <citation type="submission" date="2023-02" db="EMBL/GenBank/DDBJ databases">
        <title>LHISI_Scaffold_Assembly.</title>
        <authorList>
            <person name="Stuart O.P."/>
            <person name="Cleave R."/>
            <person name="Magrath M.J.L."/>
            <person name="Mikheyev A.S."/>
        </authorList>
    </citation>
    <scope>NUCLEOTIDE SEQUENCE [LARGE SCALE GENOMIC DNA]</scope>
    <source>
        <strain evidence="2">Daus_M_001</strain>
        <tissue evidence="2">Leg muscle</tissue>
    </source>
</reference>
<protein>
    <recommendedName>
        <fullName evidence="1">PiggyBac transposable element-derived protein domain-containing protein</fullName>
    </recommendedName>
</protein>
<evidence type="ECO:0000313" key="3">
    <source>
        <dbReference type="Proteomes" id="UP001159363"/>
    </source>
</evidence>
<sequence length="131" mass="15201">MCQFLGLLMGQQQKPKLTDYWVTREIYHTPFFSKIMMTTLLLTQIITVHFINKFSAVYTPKQMLLLDEGMIPWRGTAKFRVFMSNKHDKYGIKLYILCEAVYSGDGKTIPDIVFDLLSDLKGKGYCLVMDN</sequence>
<proteinExistence type="predicted"/>
<dbReference type="EMBL" id="JARBHB010000003">
    <property type="protein sequence ID" value="KAJ8891400.1"/>
    <property type="molecule type" value="Genomic_DNA"/>
</dbReference>
<gene>
    <name evidence="2" type="ORF">PR048_010916</name>
</gene>
<keyword evidence="3" id="KW-1185">Reference proteome</keyword>
<evidence type="ECO:0000259" key="1">
    <source>
        <dbReference type="Pfam" id="PF13843"/>
    </source>
</evidence>
<feature type="domain" description="PiggyBac transposable element-derived protein" evidence="1">
    <location>
        <begin position="49"/>
        <end position="131"/>
    </location>
</feature>
<dbReference type="PANTHER" id="PTHR46599:SF3">
    <property type="entry name" value="PIGGYBAC TRANSPOSABLE ELEMENT-DERIVED PROTEIN 4"/>
    <property type="match status" value="1"/>
</dbReference>
<accession>A0ABQ9I529</accession>
<dbReference type="Pfam" id="PF13843">
    <property type="entry name" value="DDE_Tnp_1_7"/>
    <property type="match status" value="1"/>
</dbReference>
<organism evidence="2 3">
    <name type="scientific">Dryococelus australis</name>
    <dbReference type="NCBI Taxonomy" id="614101"/>
    <lineage>
        <taxon>Eukaryota</taxon>
        <taxon>Metazoa</taxon>
        <taxon>Ecdysozoa</taxon>
        <taxon>Arthropoda</taxon>
        <taxon>Hexapoda</taxon>
        <taxon>Insecta</taxon>
        <taxon>Pterygota</taxon>
        <taxon>Neoptera</taxon>
        <taxon>Polyneoptera</taxon>
        <taxon>Phasmatodea</taxon>
        <taxon>Verophasmatodea</taxon>
        <taxon>Anareolatae</taxon>
        <taxon>Phasmatidae</taxon>
        <taxon>Eurycanthinae</taxon>
        <taxon>Dryococelus</taxon>
    </lineage>
</organism>